<dbReference type="InterPro" id="IPR011990">
    <property type="entry name" value="TPR-like_helical_dom_sf"/>
</dbReference>
<evidence type="ECO:0000313" key="4">
    <source>
        <dbReference type="Proteomes" id="UP000563426"/>
    </source>
</evidence>
<dbReference type="OrthoDB" id="5492386at2"/>
<dbReference type="SUPFAM" id="SSF48452">
    <property type="entry name" value="TPR-like"/>
    <property type="match status" value="1"/>
</dbReference>
<dbReference type="InterPro" id="IPR019734">
    <property type="entry name" value="TPR_rpt"/>
</dbReference>
<feature type="signal peptide" evidence="2">
    <location>
        <begin position="1"/>
        <end position="20"/>
    </location>
</feature>
<feature type="chain" id="PRO_5044076161" evidence="2">
    <location>
        <begin position="21"/>
        <end position="380"/>
    </location>
</feature>
<sequence>MSSRLRALPLLALLASGACTETPKMDPKDQAEGLYLRGNSEYLQGKFDAALKSFDEMKTLAPGDPRLPAARGEVLLSMSRLEESEKEFEAALRLDPKRSTNWSRLGFIQAQLGKKDEARQSLQKALALHPKDFNALEQLGELAEERGDHDEAVRDFTQAAEAAPEASKSDLLVRAVDVLTKQGRQDEVLGLLRKATGQGVRTPEVLTALGDAEVRAGRLPEAAAAYEEAAKKSPKDPTLWELVAEIQLKLGKREEALKAYGESLKVKDRAIVHVALARAHLAVEDRAAAEGELQKALDTVSGADVGEMQELADLLTTLGRKQDALRILTSLGSEPGHAKNTELQLATARLARDLKDTATVQAACARVAAAATDGGVVKCP</sequence>
<reference evidence="3 4" key="1">
    <citation type="submission" date="2020-05" db="EMBL/GenBank/DDBJ databases">
        <authorList>
            <person name="Whitworth D."/>
        </authorList>
    </citation>
    <scope>NUCLEOTIDE SEQUENCE [LARGE SCALE GENOMIC DNA]</scope>
    <source>
        <strain evidence="3 4">AB043B</strain>
    </source>
</reference>
<keyword evidence="1" id="KW-0802">TPR repeat</keyword>
<dbReference type="Gene3D" id="1.25.40.10">
    <property type="entry name" value="Tetratricopeptide repeat domain"/>
    <property type="match status" value="2"/>
</dbReference>
<comment type="caution">
    <text evidence="3">The sequence shown here is derived from an EMBL/GenBank/DDBJ whole genome shotgun (WGS) entry which is preliminary data.</text>
</comment>
<evidence type="ECO:0000256" key="2">
    <source>
        <dbReference type="SAM" id="SignalP"/>
    </source>
</evidence>
<gene>
    <name evidence="3" type="ORF">HMI49_11415</name>
</gene>
<dbReference type="PANTHER" id="PTHR12558:SF13">
    <property type="entry name" value="CELL DIVISION CYCLE PROTEIN 27 HOMOLOG"/>
    <property type="match status" value="1"/>
</dbReference>
<feature type="repeat" description="TPR" evidence="1">
    <location>
        <begin position="65"/>
        <end position="98"/>
    </location>
</feature>
<evidence type="ECO:0000256" key="1">
    <source>
        <dbReference type="PROSITE-ProRule" id="PRU00339"/>
    </source>
</evidence>
<dbReference type="Proteomes" id="UP000563426">
    <property type="component" value="Unassembled WGS sequence"/>
</dbReference>
<dbReference type="Pfam" id="PF13181">
    <property type="entry name" value="TPR_8"/>
    <property type="match status" value="1"/>
</dbReference>
<dbReference type="AlphaFoldDB" id="A0A3A8IXC9"/>
<keyword evidence="2" id="KW-0732">Signal</keyword>
<feature type="repeat" description="TPR" evidence="1">
    <location>
        <begin position="99"/>
        <end position="132"/>
    </location>
</feature>
<evidence type="ECO:0000313" key="3">
    <source>
        <dbReference type="EMBL" id="NOK33807.1"/>
    </source>
</evidence>
<dbReference type="PROSITE" id="PS51257">
    <property type="entry name" value="PROKAR_LIPOPROTEIN"/>
    <property type="match status" value="1"/>
</dbReference>
<keyword evidence="4" id="KW-1185">Reference proteome</keyword>
<organism evidence="3 4">
    <name type="scientific">Corallococcus exercitus</name>
    <dbReference type="NCBI Taxonomy" id="2316736"/>
    <lineage>
        <taxon>Bacteria</taxon>
        <taxon>Pseudomonadati</taxon>
        <taxon>Myxococcota</taxon>
        <taxon>Myxococcia</taxon>
        <taxon>Myxococcales</taxon>
        <taxon>Cystobacterineae</taxon>
        <taxon>Myxococcaceae</taxon>
        <taxon>Corallococcus</taxon>
    </lineage>
</organism>
<feature type="repeat" description="TPR" evidence="1">
    <location>
        <begin position="31"/>
        <end position="64"/>
    </location>
</feature>
<dbReference type="PROSITE" id="PS50005">
    <property type="entry name" value="TPR"/>
    <property type="match status" value="5"/>
</dbReference>
<protein>
    <submittedName>
        <fullName evidence="3">Tetratricopeptide repeat protein</fullName>
    </submittedName>
</protein>
<dbReference type="Pfam" id="PF13432">
    <property type="entry name" value="TPR_16"/>
    <property type="match status" value="3"/>
</dbReference>
<proteinExistence type="predicted"/>
<accession>A0A3A8IXC9</accession>
<dbReference type="EMBL" id="JABFJV010000048">
    <property type="protein sequence ID" value="NOK33807.1"/>
    <property type="molecule type" value="Genomic_DNA"/>
</dbReference>
<dbReference type="SMART" id="SM00028">
    <property type="entry name" value="TPR"/>
    <property type="match status" value="6"/>
</dbReference>
<dbReference type="PANTHER" id="PTHR12558">
    <property type="entry name" value="CELL DIVISION CYCLE 16,23,27"/>
    <property type="match status" value="1"/>
</dbReference>
<feature type="repeat" description="TPR" evidence="1">
    <location>
        <begin position="203"/>
        <end position="236"/>
    </location>
</feature>
<feature type="repeat" description="TPR" evidence="1">
    <location>
        <begin position="133"/>
        <end position="166"/>
    </location>
</feature>
<dbReference type="RefSeq" id="WP_120523466.1">
    <property type="nucleotide sequence ID" value="NZ_JABFJV010000048.1"/>
</dbReference>
<name>A0A3A8IXC9_9BACT</name>